<keyword evidence="1" id="KW-0805">Transcription regulation</keyword>
<dbReference type="PATRIC" id="fig|1359.32.peg.1377"/>
<evidence type="ECO:0000313" key="6">
    <source>
        <dbReference type="Proteomes" id="UP000076519"/>
    </source>
</evidence>
<gene>
    <name evidence="5" type="ORF">AB996_1211</name>
</gene>
<reference evidence="5 6" key="1">
    <citation type="submission" date="2015-08" db="EMBL/GenBank/DDBJ databases">
        <title>Draft Genome Sequences of 11 Lactococcus lactis subspecies cremoris strains.</title>
        <authorList>
            <person name="Wels M."/>
            <person name="Backus L."/>
            <person name="Boekhorst J."/>
            <person name="Dijkstra A."/>
            <person name="Beerthuizen M."/>
            <person name="Siezen R."/>
            <person name="Bachmann H."/>
            <person name="Van Hijum S."/>
        </authorList>
    </citation>
    <scope>NUCLEOTIDE SEQUENCE [LARGE SCALE GENOMIC DNA]</scope>
    <source>
        <strain evidence="5 6">KW10</strain>
    </source>
</reference>
<dbReference type="GO" id="GO:0000976">
    <property type="term" value="F:transcription cis-regulatory region binding"/>
    <property type="evidence" value="ECO:0007669"/>
    <property type="project" value="TreeGrafter"/>
</dbReference>
<dbReference type="SMART" id="SM00354">
    <property type="entry name" value="HTH_LACI"/>
    <property type="match status" value="1"/>
</dbReference>
<dbReference type="InterPro" id="IPR000843">
    <property type="entry name" value="HTH_LacI"/>
</dbReference>
<comment type="caution">
    <text evidence="5">The sequence shown here is derived from an EMBL/GenBank/DDBJ whole genome shotgun (WGS) entry which is preliminary data.</text>
</comment>
<dbReference type="Proteomes" id="UP000076519">
    <property type="component" value="Unassembled WGS sequence"/>
</dbReference>
<dbReference type="PRINTS" id="PR00036">
    <property type="entry name" value="HTHLACI"/>
</dbReference>
<protein>
    <submittedName>
        <fullName evidence="5">Transcriptional regulator</fullName>
    </submittedName>
</protein>
<dbReference type="PANTHER" id="PTHR30146:SF24">
    <property type="entry name" value="XYLOSE OPERON REGULATORY PROTEIN"/>
    <property type="match status" value="1"/>
</dbReference>
<dbReference type="Pfam" id="PF00356">
    <property type="entry name" value="LacI"/>
    <property type="match status" value="1"/>
</dbReference>
<dbReference type="SUPFAM" id="SSF53822">
    <property type="entry name" value="Periplasmic binding protein-like I"/>
    <property type="match status" value="1"/>
</dbReference>
<dbReference type="AlphaFoldDB" id="A0A166JN13"/>
<dbReference type="PROSITE" id="PS00356">
    <property type="entry name" value="HTH_LACI_1"/>
    <property type="match status" value="1"/>
</dbReference>
<dbReference type="RefSeq" id="WP_063281713.1">
    <property type="nucleotide sequence ID" value="NZ_LIYF01000020.1"/>
</dbReference>
<dbReference type="Gene3D" id="3.40.50.2300">
    <property type="match status" value="2"/>
</dbReference>
<evidence type="ECO:0000259" key="4">
    <source>
        <dbReference type="PROSITE" id="PS50932"/>
    </source>
</evidence>
<dbReference type="PROSITE" id="PS50932">
    <property type="entry name" value="HTH_LACI_2"/>
    <property type="match status" value="1"/>
</dbReference>
<dbReference type="CDD" id="cd01392">
    <property type="entry name" value="HTH_LacI"/>
    <property type="match status" value="1"/>
</dbReference>
<name>A0A166JN13_LACLC</name>
<dbReference type="CDD" id="cd06267">
    <property type="entry name" value="PBP1_LacI_sugar_binding-like"/>
    <property type="match status" value="1"/>
</dbReference>
<dbReference type="Gene3D" id="1.10.260.40">
    <property type="entry name" value="lambda repressor-like DNA-binding domains"/>
    <property type="match status" value="1"/>
</dbReference>
<evidence type="ECO:0000256" key="3">
    <source>
        <dbReference type="ARBA" id="ARBA00023163"/>
    </source>
</evidence>
<dbReference type="InterPro" id="IPR028082">
    <property type="entry name" value="Peripla_BP_I"/>
</dbReference>
<evidence type="ECO:0000256" key="2">
    <source>
        <dbReference type="ARBA" id="ARBA00023125"/>
    </source>
</evidence>
<organism evidence="5 6">
    <name type="scientific">Lactococcus lactis subsp. cremoris</name>
    <name type="common">Streptococcus cremoris</name>
    <dbReference type="NCBI Taxonomy" id="1359"/>
    <lineage>
        <taxon>Bacteria</taxon>
        <taxon>Bacillati</taxon>
        <taxon>Bacillota</taxon>
        <taxon>Bacilli</taxon>
        <taxon>Lactobacillales</taxon>
        <taxon>Streptococcaceae</taxon>
        <taxon>Lactococcus</taxon>
    </lineage>
</organism>
<proteinExistence type="predicted"/>
<feature type="domain" description="HTH lacI-type" evidence="4">
    <location>
        <begin position="4"/>
        <end position="59"/>
    </location>
</feature>
<sequence length="340" mass="38680">MKKITIKDIAQEAGVSISTVSNVLNNRPNKASQQTKDKIKAVVAKYNYSLNLNARSMVTKESGMIAVLYYTEKKEVDFSDPFLSDILTGVELTSKAHHKFILVHGFSEIKDIRSIQQNWSFDGYIVIGAIQSIHNQLDEILTAPVVFIDTYTKQRKTSSKYSRFYIHSNDFEISYFATKYLIEKGHQDIAVFSPTLGKDSMGVIHERFTGYSRALEQSGINIQENLFYDETEFKRVIKDADKYTAVLANSDFLAGKLLSLWKQNNIEHKSIIGFDNSFFSEYLDPQLTTVDLEQKQKGIKAVEVLCGTSGTSEIITKKYFIQGKLIERNSVEIFYSSKKE</sequence>
<dbReference type="Pfam" id="PF13377">
    <property type="entry name" value="Peripla_BP_3"/>
    <property type="match status" value="1"/>
</dbReference>
<evidence type="ECO:0000256" key="1">
    <source>
        <dbReference type="ARBA" id="ARBA00023015"/>
    </source>
</evidence>
<dbReference type="EMBL" id="LIYF01000020">
    <property type="protein sequence ID" value="KZK06435.1"/>
    <property type="molecule type" value="Genomic_DNA"/>
</dbReference>
<dbReference type="GO" id="GO:0003700">
    <property type="term" value="F:DNA-binding transcription factor activity"/>
    <property type="evidence" value="ECO:0007669"/>
    <property type="project" value="TreeGrafter"/>
</dbReference>
<dbReference type="SUPFAM" id="SSF47413">
    <property type="entry name" value="lambda repressor-like DNA-binding domains"/>
    <property type="match status" value="1"/>
</dbReference>
<keyword evidence="3" id="KW-0804">Transcription</keyword>
<dbReference type="PANTHER" id="PTHR30146">
    <property type="entry name" value="LACI-RELATED TRANSCRIPTIONAL REPRESSOR"/>
    <property type="match status" value="1"/>
</dbReference>
<accession>A0A166JN13</accession>
<dbReference type="InterPro" id="IPR010982">
    <property type="entry name" value="Lambda_DNA-bd_dom_sf"/>
</dbReference>
<keyword evidence="2" id="KW-0238">DNA-binding</keyword>
<evidence type="ECO:0000313" key="5">
    <source>
        <dbReference type="EMBL" id="KZK06435.1"/>
    </source>
</evidence>
<dbReference type="InterPro" id="IPR046335">
    <property type="entry name" value="LacI/GalR-like_sensor"/>
</dbReference>